<protein>
    <submittedName>
        <fullName evidence="2">Uncharacterized protein</fullName>
    </submittedName>
</protein>
<dbReference type="EMBL" id="PVNK01000171">
    <property type="protein sequence ID" value="PRP95391.1"/>
    <property type="molecule type" value="Genomic_DNA"/>
</dbReference>
<accession>A0A2S9XRR6</accession>
<reference evidence="2 3" key="1">
    <citation type="submission" date="2018-03" db="EMBL/GenBank/DDBJ databases">
        <title>Draft Genome Sequences of the Obligatory Marine Myxobacteria Enhygromyxa salina SWB005.</title>
        <authorList>
            <person name="Poehlein A."/>
            <person name="Moghaddam J.A."/>
            <person name="Harms H."/>
            <person name="Alanjari M."/>
            <person name="Koenig G.M."/>
            <person name="Daniel R."/>
            <person name="Schaeberle T.F."/>
        </authorList>
    </citation>
    <scope>NUCLEOTIDE SEQUENCE [LARGE SCALE GENOMIC DNA]</scope>
    <source>
        <strain evidence="2 3">SWB005</strain>
    </source>
</reference>
<evidence type="ECO:0000313" key="3">
    <source>
        <dbReference type="Proteomes" id="UP000237968"/>
    </source>
</evidence>
<evidence type="ECO:0000313" key="2">
    <source>
        <dbReference type="EMBL" id="PRP95391.1"/>
    </source>
</evidence>
<keyword evidence="3" id="KW-1185">Reference proteome</keyword>
<organism evidence="2 3">
    <name type="scientific">Enhygromyxa salina</name>
    <dbReference type="NCBI Taxonomy" id="215803"/>
    <lineage>
        <taxon>Bacteria</taxon>
        <taxon>Pseudomonadati</taxon>
        <taxon>Myxococcota</taxon>
        <taxon>Polyangia</taxon>
        <taxon>Nannocystales</taxon>
        <taxon>Nannocystaceae</taxon>
        <taxon>Enhygromyxa</taxon>
    </lineage>
</organism>
<keyword evidence="1" id="KW-0472">Membrane</keyword>
<feature type="transmembrane region" description="Helical" evidence="1">
    <location>
        <begin position="40"/>
        <end position="60"/>
    </location>
</feature>
<feature type="transmembrane region" description="Helical" evidence="1">
    <location>
        <begin position="66"/>
        <end position="86"/>
    </location>
</feature>
<keyword evidence="1" id="KW-1133">Transmembrane helix</keyword>
<keyword evidence="1" id="KW-0812">Transmembrane</keyword>
<gene>
    <name evidence="2" type="ORF">ENSA5_39760</name>
</gene>
<evidence type="ECO:0000256" key="1">
    <source>
        <dbReference type="SAM" id="Phobius"/>
    </source>
</evidence>
<dbReference type="AlphaFoldDB" id="A0A2S9XRR6"/>
<dbReference type="RefSeq" id="WP_106393284.1">
    <property type="nucleotide sequence ID" value="NZ_PVNK01000171.1"/>
</dbReference>
<proteinExistence type="predicted"/>
<dbReference type="Proteomes" id="UP000237968">
    <property type="component" value="Unassembled WGS sequence"/>
</dbReference>
<comment type="caution">
    <text evidence="2">The sequence shown here is derived from an EMBL/GenBank/DDBJ whole genome shotgun (WGS) entry which is preliminary data.</text>
</comment>
<name>A0A2S9XRR6_9BACT</name>
<sequence length="270" mass="30426">MEMLDRRSTRTAPHEIQLTENTFAVAASNGSMFLRPKPKLLFLVPPALGVTFWLFMDGVFGNETGSWAGVGMLLAFGGSFPLLGVVSRLEAKLEEADYARRLAPVKESVEACWLMEGKENDYRHLLVKQLFHTLNVVAKPDAPLPTGTKVDAYMEFGKEDWYITIKRGINNQKRLILQGEIEDIIVHAPRRNRDLWIYVVVGITDREDYQELSHLRQLCEYAGFRSALHHRGIHTGEEEPRVNIEVMAAVIPSEPLEDDDVPASPDLVTA</sequence>